<feature type="region of interest" description="Disordered" evidence="1">
    <location>
        <begin position="1"/>
        <end position="50"/>
    </location>
</feature>
<gene>
    <name evidence="3" type="ORF">THAOC_32706</name>
</gene>
<dbReference type="OMA" id="RETTWAG"/>
<reference evidence="3 4" key="1">
    <citation type="journal article" date="2012" name="Genome Biol.">
        <title>Genome and low-iron response of an oceanic diatom adapted to chronic iron limitation.</title>
        <authorList>
            <person name="Lommer M."/>
            <person name="Specht M."/>
            <person name="Roy A.S."/>
            <person name="Kraemer L."/>
            <person name="Andreson R."/>
            <person name="Gutowska M.A."/>
            <person name="Wolf J."/>
            <person name="Bergner S.V."/>
            <person name="Schilhabel M.B."/>
            <person name="Klostermeier U.C."/>
            <person name="Beiko R.G."/>
            <person name="Rosenstiel P."/>
            <person name="Hippler M."/>
            <person name="Laroche J."/>
        </authorList>
    </citation>
    <scope>NUCLEOTIDE SEQUENCE [LARGE SCALE GENOMIC DNA]</scope>
    <source>
        <strain evidence="3 4">CCMP1005</strain>
    </source>
</reference>
<evidence type="ECO:0000313" key="3">
    <source>
        <dbReference type="EMBL" id="EJK48490.1"/>
    </source>
</evidence>
<dbReference type="eggNOG" id="ENOG502T2FG">
    <property type="taxonomic scope" value="Eukaryota"/>
</dbReference>
<dbReference type="Proteomes" id="UP000266841">
    <property type="component" value="Unassembled WGS sequence"/>
</dbReference>
<name>K0R6J7_THAOC</name>
<dbReference type="EMBL" id="AGNL01045782">
    <property type="protein sequence ID" value="EJK48490.1"/>
    <property type="molecule type" value="Genomic_DNA"/>
</dbReference>
<keyword evidence="2" id="KW-0812">Transmembrane</keyword>
<sequence>MAGRPPPEKIDSVKGVERGARRRQGNNGGGESANDNDPNNTTGSKTMVSQEDQDFVKYVDNLERKRTADHNEQLAARLREERQTTIAGSLFAAVEKSGLAKHLRALADTFEEGEGSTSFRTIDLLFKIGLITAFIASVYVVGGIAQSIVGKELVIEKEIVMVEEVTERGEKGEEEVADVVERRSARIRKRR</sequence>
<feature type="transmembrane region" description="Helical" evidence="2">
    <location>
        <begin position="124"/>
        <end position="145"/>
    </location>
</feature>
<proteinExistence type="predicted"/>
<dbReference type="AlphaFoldDB" id="K0R6J7"/>
<feature type="compositionally biased region" description="Basic and acidic residues" evidence="1">
    <location>
        <begin position="1"/>
        <end position="19"/>
    </location>
</feature>
<accession>K0R6J7</accession>
<protein>
    <submittedName>
        <fullName evidence="3">Uncharacterized protein</fullName>
    </submittedName>
</protein>
<evidence type="ECO:0000313" key="4">
    <source>
        <dbReference type="Proteomes" id="UP000266841"/>
    </source>
</evidence>
<organism evidence="3 4">
    <name type="scientific">Thalassiosira oceanica</name>
    <name type="common">Marine diatom</name>
    <dbReference type="NCBI Taxonomy" id="159749"/>
    <lineage>
        <taxon>Eukaryota</taxon>
        <taxon>Sar</taxon>
        <taxon>Stramenopiles</taxon>
        <taxon>Ochrophyta</taxon>
        <taxon>Bacillariophyta</taxon>
        <taxon>Coscinodiscophyceae</taxon>
        <taxon>Thalassiosirophycidae</taxon>
        <taxon>Thalassiosirales</taxon>
        <taxon>Thalassiosiraceae</taxon>
        <taxon>Thalassiosira</taxon>
    </lineage>
</organism>
<evidence type="ECO:0000256" key="1">
    <source>
        <dbReference type="SAM" id="MobiDB-lite"/>
    </source>
</evidence>
<evidence type="ECO:0000256" key="2">
    <source>
        <dbReference type="SAM" id="Phobius"/>
    </source>
</evidence>
<keyword evidence="2" id="KW-1133">Transmembrane helix</keyword>
<feature type="compositionally biased region" description="Polar residues" evidence="1">
    <location>
        <begin position="33"/>
        <end position="50"/>
    </location>
</feature>
<keyword evidence="2" id="KW-0472">Membrane</keyword>
<keyword evidence="4" id="KW-1185">Reference proteome</keyword>
<comment type="caution">
    <text evidence="3">The sequence shown here is derived from an EMBL/GenBank/DDBJ whole genome shotgun (WGS) entry which is preliminary data.</text>
</comment>